<keyword evidence="3" id="KW-1133">Transmembrane helix</keyword>
<dbReference type="PROSITE" id="PS51004">
    <property type="entry name" value="SEMA"/>
    <property type="match status" value="1"/>
</dbReference>
<dbReference type="AlphaFoldDB" id="A0A814HX35"/>
<dbReference type="Pfam" id="PF01403">
    <property type="entry name" value="Sema"/>
    <property type="match status" value="1"/>
</dbReference>
<dbReference type="Gene3D" id="2.130.10.10">
    <property type="entry name" value="YVTN repeat-like/Quinoprotein amine dehydrogenase"/>
    <property type="match status" value="1"/>
</dbReference>
<dbReference type="PROSITE" id="PS51257">
    <property type="entry name" value="PROKAR_LIPOPROTEIN"/>
    <property type="match status" value="1"/>
</dbReference>
<dbReference type="GO" id="GO:0007411">
    <property type="term" value="P:axon guidance"/>
    <property type="evidence" value="ECO:0007669"/>
    <property type="project" value="TreeGrafter"/>
</dbReference>
<reference evidence="5" key="1">
    <citation type="submission" date="2021-02" db="EMBL/GenBank/DDBJ databases">
        <authorList>
            <person name="Nowell W R."/>
        </authorList>
    </citation>
    <scope>NUCLEOTIDE SEQUENCE</scope>
</reference>
<evidence type="ECO:0000256" key="2">
    <source>
        <dbReference type="SAM" id="MobiDB-lite"/>
    </source>
</evidence>
<protein>
    <recommendedName>
        <fullName evidence="4">Sema domain-containing protein</fullName>
    </recommendedName>
</protein>
<dbReference type="Proteomes" id="UP000663852">
    <property type="component" value="Unassembled WGS sequence"/>
</dbReference>
<sequence>MNLDAQRIDRILVISRLIFILIIIFTSSCHGWHKTLTFVQQSSYESNIDDRNQIILSDMKFFQWYHSYAIYGARETLILLKPILNNSSVEILSYNWFVDPVTMDECLQEWDIKEKCYNDIVHVRISSDDTKMNVYCTYAHRPMVRTFDLQSMSFLSKYTLTRDPHPPIDSDSSYVMLTFNTNIVTAGYQGDYFPTIRDTHGKTLLYALRQNSYFIGGFKYDGKAVFGVIETSERSDTNRVSRLVMACANRAEVVRKAILNCSTDMFDRSHSFVFHILTALVDPIHTSNNSTLLFATFTTNNSSITASAVCLFVLDKQFYDVFTAPSKSMTRRTSIINNELNDLIRTCSPSISSTIDRDMIESDKQFSSYLSNPLLIESMSTSTFSAINVIQYDNDHYCLIIGTSNGHLFTAFMDQTYKTNVYEELILPKTMRYAIKSITYEKVDEYSYAVIITNHRGYLVLKLVQCDEKFCLDCWTTDCFIRKISSVNTTIAERCTMNQNLRVIINNDTAEDESNNHSLSYDWPVTNKSSDDQSNNKLLLYIVVPMSFIVFVLSVLIIILLTKSNRKQRRQRKFPHNHHEKTKQLTSTPINDSYTYSNNVLYRTNNDDLPNKSELSIHPISYTVYSTSSAHSLPPLVSSVSSTPPLIPHPKASQSLSVHRLYKSYV</sequence>
<feature type="domain" description="Sema" evidence="4">
    <location>
        <begin position="33"/>
        <end position="463"/>
    </location>
</feature>
<dbReference type="GO" id="GO:0030215">
    <property type="term" value="F:semaphorin receptor binding"/>
    <property type="evidence" value="ECO:0007669"/>
    <property type="project" value="InterPro"/>
</dbReference>
<keyword evidence="3" id="KW-0472">Membrane</keyword>
<dbReference type="EMBL" id="CAJNOJ010000066">
    <property type="protein sequence ID" value="CAF1016213.1"/>
    <property type="molecule type" value="Genomic_DNA"/>
</dbReference>
<dbReference type="GO" id="GO:0045499">
    <property type="term" value="F:chemorepellent activity"/>
    <property type="evidence" value="ECO:0007669"/>
    <property type="project" value="TreeGrafter"/>
</dbReference>
<name>A0A814HX35_ADIRI</name>
<dbReference type="OrthoDB" id="9988752at2759"/>
<evidence type="ECO:0000313" key="6">
    <source>
        <dbReference type="Proteomes" id="UP000663852"/>
    </source>
</evidence>
<feature type="compositionally biased region" description="Basic residues" evidence="2">
    <location>
        <begin position="569"/>
        <end position="581"/>
    </location>
</feature>
<dbReference type="InterPro" id="IPR001627">
    <property type="entry name" value="Semap_dom"/>
</dbReference>
<evidence type="ECO:0000256" key="1">
    <source>
        <dbReference type="PROSITE-ProRule" id="PRU00352"/>
    </source>
</evidence>
<evidence type="ECO:0000259" key="4">
    <source>
        <dbReference type="PROSITE" id="PS51004"/>
    </source>
</evidence>
<dbReference type="InterPro" id="IPR027231">
    <property type="entry name" value="Semaphorin"/>
</dbReference>
<dbReference type="SUPFAM" id="SSF101912">
    <property type="entry name" value="Sema domain"/>
    <property type="match status" value="1"/>
</dbReference>
<feature type="region of interest" description="Disordered" evidence="2">
    <location>
        <begin position="569"/>
        <end position="589"/>
    </location>
</feature>
<dbReference type="GO" id="GO:0030335">
    <property type="term" value="P:positive regulation of cell migration"/>
    <property type="evidence" value="ECO:0007669"/>
    <property type="project" value="TreeGrafter"/>
</dbReference>
<dbReference type="InterPro" id="IPR036352">
    <property type="entry name" value="Semap_dom_sf"/>
</dbReference>
<comment type="caution">
    <text evidence="1">Lacks conserved residue(s) required for the propagation of feature annotation.</text>
</comment>
<dbReference type="GO" id="GO:0071526">
    <property type="term" value="P:semaphorin-plexin signaling pathway"/>
    <property type="evidence" value="ECO:0007669"/>
    <property type="project" value="TreeGrafter"/>
</dbReference>
<organism evidence="5 6">
    <name type="scientific">Adineta ricciae</name>
    <name type="common">Rotifer</name>
    <dbReference type="NCBI Taxonomy" id="249248"/>
    <lineage>
        <taxon>Eukaryota</taxon>
        <taxon>Metazoa</taxon>
        <taxon>Spiralia</taxon>
        <taxon>Gnathifera</taxon>
        <taxon>Rotifera</taxon>
        <taxon>Eurotatoria</taxon>
        <taxon>Bdelloidea</taxon>
        <taxon>Adinetida</taxon>
        <taxon>Adinetidae</taxon>
        <taxon>Adineta</taxon>
    </lineage>
</organism>
<keyword evidence="3" id="KW-0812">Transmembrane</keyword>
<dbReference type="PANTHER" id="PTHR11036">
    <property type="entry name" value="SEMAPHORIN"/>
    <property type="match status" value="1"/>
</dbReference>
<feature type="transmembrane region" description="Helical" evidence="3">
    <location>
        <begin position="12"/>
        <end position="33"/>
    </location>
</feature>
<comment type="caution">
    <text evidence="5">The sequence shown here is derived from an EMBL/GenBank/DDBJ whole genome shotgun (WGS) entry which is preliminary data.</text>
</comment>
<dbReference type="GO" id="GO:0005886">
    <property type="term" value="C:plasma membrane"/>
    <property type="evidence" value="ECO:0007669"/>
    <property type="project" value="TreeGrafter"/>
</dbReference>
<evidence type="ECO:0000313" key="5">
    <source>
        <dbReference type="EMBL" id="CAF1016213.1"/>
    </source>
</evidence>
<accession>A0A814HX35</accession>
<dbReference type="SMART" id="SM00630">
    <property type="entry name" value="Sema"/>
    <property type="match status" value="1"/>
</dbReference>
<dbReference type="InterPro" id="IPR015943">
    <property type="entry name" value="WD40/YVTN_repeat-like_dom_sf"/>
</dbReference>
<feature type="transmembrane region" description="Helical" evidence="3">
    <location>
        <begin position="538"/>
        <end position="562"/>
    </location>
</feature>
<proteinExistence type="predicted"/>
<gene>
    <name evidence="5" type="ORF">EDS130_LOCUS15650</name>
</gene>
<evidence type="ECO:0000256" key="3">
    <source>
        <dbReference type="SAM" id="Phobius"/>
    </source>
</evidence>
<dbReference type="PANTHER" id="PTHR11036:SF127">
    <property type="entry name" value="SEMAPHORIN-1A"/>
    <property type="match status" value="1"/>
</dbReference>